<dbReference type="EMBL" id="JANPWB010000006">
    <property type="protein sequence ID" value="KAJ1178141.1"/>
    <property type="molecule type" value="Genomic_DNA"/>
</dbReference>
<keyword evidence="3" id="KW-1185">Reference proteome</keyword>
<organism evidence="2 3">
    <name type="scientific">Pleurodeles waltl</name>
    <name type="common">Iberian ribbed newt</name>
    <dbReference type="NCBI Taxonomy" id="8319"/>
    <lineage>
        <taxon>Eukaryota</taxon>
        <taxon>Metazoa</taxon>
        <taxon>Chordata</taxon>
        <taxon>Craniata</taxon>
        <taxon>Vertebrata</taxon>
        <taxon>Euteleostomi</taxon>
        <taxon>Amphibia</taxon>
        <taxon>Batrachia</taxon>
        <taxon>Caudata</taxon>
        <taxon>Salamandroidea</taxon>
        <taxon>Salamandridae</taxon>
        <taxon>Pleurodelinae</taxon>
        <taxon>Pleurodeles</taxon>
    </lineage>
</organism>
<dbReference type="Proteomes" id="UP001066276">
    <property type="component" value="Chromosome 3_2"/>
</dbReference>
<feature type="compositionally biased region" description="Low complexity" evidence="1">
    <location>
        <begin position="141"/>
        <end position="157"/>
    </location>
</feature>
<reference evidence="2" key="1">
    <citation type="journal article" date="2022" name="bioRxiv">
        <title>Sequencing and chromosome-scale assembly of the giantPleurodeles waltlgenome.</title>
        <authorList>
            <person name="Brown T."/>
            <person name="Elewa A."/>
            <person name="Iarovenko S."/>
            <person name="Subramanian E."/>
            <person name="Araus A.J."/>
            <person name="Petzold A."/>
            <person name="Susuki M."/>
            <person name="Suzuki K.-i.T."/>
            <person name="Hayashi T."/>
            <person name="Toyoda A."/>
            <person name="Oliveira C."/>
            <person name="Osipova E."/>
            <person name="Leigh N.D."/>
            <person name="Simon A."/>
            <person name="Yun M.H."/>
        </authorList>
    </citation>
    <scope>NUCLEOTIDE SEQUENCE</scope>
    <source>
        <strain evidence="2">20211129_DDA</strain>
        <tissue evidence="2">Liver</tissue>
    </source>
</reference>
<name>A0AAV7TNX2_PLEWA</name>
<feature type="region of interest" description="Disordered" evidence="1">
    <location>
        <begin position="32"/>
        <end position="60"/>
    </location>
</feature>
<comment type="caution">
    <text evidence="2">The sequence shown here is derived from an EMBL/GenBank/DDBJ whole genome shotgun (WGS) entry which is preliminary data.</text>
</comment>
<gene>
    <name evidence="2" type="ORF">NDU88_003388</name>
</gene>
<dbReference type="AlphaFoldDB" id="A0AAV7TNX2"/>
<protein>
    <submittedName>
        <fullName evidence="2">Uncharacterized protein</fullName>
    </submittedName>
</protein>
<evidence type="ECO:0000256" key="1">
    <source>
        <dbReference type="SAM" id="MobiDB-lite"/>
    </source>
</evidence>
<feature type="region of interest" description="Disordered" evidence="1">
    <location>
        <begin position="141"/>
        <end position="181"/>
    </location>
</feature>
<evidence type="ECO:0000313" key="2">
    <source>
        <dbReference type="EMBL" id="KAJ1178141.1"/>
    </source>
</evidence>
<evidence type="ECO:0000313" key="3">
    <source>
        <dbReference type="Proteomes" id="UP001066276"/>
    </source>
</evidence>
<proteinExistence type="predicted"/>
<sequence>MHKHMQRKLDPKNGPMHWGLVLWKIMDRETVGQQKGPRCSSHRGETDAGHPRHACGQDPGSNGFPIKFVKKYGTRLVPTLLVMFEQAIQKLDMSTDLCGVTVVVIPKNNKLMERGAGPREHGGQLALLNASPRPLAARIGGSLTSPAASRSSSCPGRRFQHALGMPVRDGHPAVRGSHWAG</sequence>
<accession>A0AAV7TNX2</accession>